<dbReference type="Gene3D" id="3.40.50.150">
    <property type="entry name" value="Vaccinia Virus protein VP39"/>
    <property type="match status" value="1"/>
</dbReference>
<dbReference type="HOGENOM" id="CLU_027694_1_2_1"/>
<proteinExistence type="inferred from homology"/>
<dbReference type="EC" id="2.1.1.-" evidence="8"/>
<dbReference type="GO" id="GO:0005730">
    <property type="term" value="C:nucleolus"/>
    <property type="evidence" value="ECO:0007669"/>
    <property type="project" value="UniProtKB-SubCell"/>
</dbReference>
<evidence type="ECO:0000313" key="10">
    <source>
        <dbReference type="Proteomes" id="UP000031056"/>
    </source>
</evidence>
<comment type="similarity">
    <text evidence="2 8">Belongs to the methyltransferase superfamily. RRP8 family.</text>
</comment>
<evidence type="ECO:0000256" key="6">
    <source>
        <dbReference type="ARBA" id="ARBA00022691"/>
    </source>
</evidence>
<sequence>MSLSEKLNRKLDGGKFRLLNEKMYRGKGLGKGNLQLYHELYGSQVTKWPVNPLDVIIQRIKKMNSELAIADIGCGEARIAKEFKNVVSLDIHPVTSDVVHCDMSKKIPLDDESMDVAVCCLSMMMSNITSATREVNRILKKEGYWYVAEVRSRIESVNMLGKRFESFGFDVEYVDVTSKQFVLYVLKKRELLNNRRKKPILLIPCMYKKR</sequence>
<dbReference type="AlphaFoldDB" id="A0A0B2UL05"/>
<accession>A0A0B2UL05</accession>
<evidence type="ECO:0000256" key="4">
    <source>
        <dbReference type="ARBA" id="ARBA00022603"/>
    </source>
</evidence>
<comment type="caution">
    <text evidence="9">The sequence shown here is derived from an EMBL/GenBank/DDBJ whole genome shotgun (WGS) entry which is preliminary data.</text>
</comment>
<dbReference type="Pfam" id="PF05148">
    <property type="entry name" value="Methyltransf_8"/>
    <property type="match status" value="1"/>
</dbReference>
<dbReference type="SUPFAM" id="SSF53335">
    <property type="entry name" value="S-adenosyl-L-methionine-dependent methyltransferases"/>
    <property type="match status" value="1"/>
</dbReference>
<comment type="subcellular location">
    <subcellularLocation>
        <location evidence="1 8">Nucleus</location>
        <location evidence="1 8">Nucleolus</location>
    </subcellularLocation>
</comment>
<dbReference type="InterPro" id="IPR029063">
    <property type="entry name" value="SAM-dependent_MTases_sf"/>
</dbReference>
<keyword evidence="3 8" id="KW-0698">rRNA processing</keyword>
<dbReference type="GO" id="GO:0032259">
    <property type="term" value="P:methylation"/>
    <property type="evidence" value="ECO:0007669"/>
    <property type="project" value="UniProtKB-KW"/>
</dbReference>
<dbReference type="CDD" id="cd02440">
    <property type="entry name" value="AdoMet_MTases"/>
    <property type="match status" value="1"/>
</dbReference>
<keyword evidence="4 8" id="KW-0489">Methyltransferase</keyword>
<evidence type="ECO:0000256" key="3">
    <source>
        <dbReference type="ARBA" id="ARBA00022552"/>
    </source>
</evidence>
<dbReference type="OrthoDB" id="10258825at2759"/>
<comment type="function">
    <text evidence="8">S-adenosyl-L-methionine-dependent methyltransferase that specifically methylates the N(1) position of adenine in helix 25.1 in 25S rRNA. Required both for ribosomal 40S and 60S subunits biogenesis. Required for efficient pre-rRNA cleavage at site A2.</text>
</comment>
<dbReference type="EMBL" id="JOKQ01000005">
    <property type="protein sequence ID" value="KHN69665.1"/>
    <property type="molecule type" value="Genomic_DNA"/>
</dbReference>
<dbReference type="GeneID" id="26261725"/>
<evidence type="ECO:0000256" key="1">
    <source>
        <dbReference type="ARBA" id="ARBA00004604"/>
    </source>
</evidence>
<dbReference type="PANTHER" id="PTHR12787">
    <property type="entry name" value="RIBOSOMAL RNA-PROCESSING PROTEIN 8"/>
    <property type="match status" value="1"/>
</dbReference>
<organism evidence="9 10">
    <name type="scientific">Ordospora colligata OC4</name>
    <dbReference type="NCBI Taxonomy" id="1354746"/>
    <lineage>
        <taxon>Eukaryota</taxon>
        <taxon>Fungi</taxon>
        <taxon>Fungi incertae sedis</taxon>
        <taxon>Microsporidia</taxon>
        <taxon>Ordosporidae</taxon>
        <taxon>Ordospora</taxon>
    </lineage>
</organism>
<dbReference type="RefSeq" id="XP_014563707.1">
    <property type="nucleotide sequence ID" value="XM_014708221.1"/>
</dbReference>
<dbReference type="GO" id="GO:0006364">
    <property type="term" value="P:rRNA processing"/>
    <property type="evidence" value="ECO:0007669"/>
    <property type="project" value="UniProtKB-UniRule"/>
</dbReference>
<dbReference type="STRING" id="1354746.A0A0B2UL05"/>
<evidence type="ECO:0000313" key="9">
    <source>
        <dbReference type="EMBL" id="KHN69665.1"/>
    </source>
</evidence>
<dbReference type="InterPro" id="IPR007823">
    <property type="entry name" value="RRP8"/>
</dbReference>
<reference evidence="9 10" key="1">
    <citation type="journal article" date="2014" name="MBio">
        <title>The Ordospora colligata genome; evolution of extreme reduction in microsporidia and host-to-parasite horizontal gene transfer.</title>
        <authorList>
            <person name="Pombert J.-F."/>
            <person name="Haag K.L."/>
            <person name="Beidas S."/>
            <person name="Ebert D."/>
            <person name="Keeling P.J."/>
        </authorList>
    </citation>
    <scope>NUCLEOTIDE SEQUENCE [LARGE SCALE GENOMIC DNA]</scope>
    <source>
        <strain evidence="9 10">OC4</strain>
    </source>
</reference>
<keyword evidence="7 8" id="KW-0539">Nucleus</keyword>
<dbReference type="FunCoup" id="A0A0B2UL05">
    <property type="interactions" value="149"/>
</dbReference>
<dbReference type="PANTHER" id="PTHR12787:SF0">
    <property type="entry name" value="RIBOSOMAL RNA-PROCESSING PROTEIN 8"/>
    <property type="match status" value="1"/>
</dbReference>
<dbReference type="Gene3D" id="1.10.10.2150">
    <property type="entry name" value="Ribosomal RNA-processing protein 8, N-terminal domain"/>
    <property type="match status" value="1"/>
</dbReference>
<name>A0A0B2UL05_9MICR</name>
<evidence type="ECO:0000256" key="5">
    <source>
        <dbReference type="ARBA" id="ARBA00022679"/>
    </source>
</evidence>
<keyword evidence="6 8" id="KW-0949">S-adenosyl-L-methionine</keyword>
<keyword evidence="10" id="KW-1185">Reference proteome</keyword>
<evidence type="ECO:0000256" key="2">
    <source>
        <dbReference type="ARBA" id="ARBA00006301"/>
    </source>
</evidence>
<dbReference type="InParanoid" id="A0A0B2UL05"/>
<gene>
    <name evidence="9" type="ORF">M896_050720</name>
</gene>
<evidence type="ECO:0000256" key="7">
    <source>
        <dbReference type="ARBA" id="ARBA00023242"/>
    </source>
</evidence>
<dbReference type="GO" id="GO:0008168">
    <property type="term" value="F:methyltransferase activity"/>
    <property type="evidence" value="ECO:0007669"/>
    <property type="project" value="UniProtKB-KW"/>
</dbReference>
<keyword evidence="5 8" id="KW-0808">Transferase</keyword>
<dbReference type="Proteomes" id="UP000031056">
    <property type="component" value="Unassembled WGS sequence"/>
</dbReference>
<protein>
    <recommendedName>
        <fullName evidence="8">Ribosomal RNA-processing protein 8</fullName>
        <ecNumber evidence="8">2.1.1.-</ecNumber>
    </recommendedName>
</protein>
<dbReference type="VEuPathDB" id="MicrosporidiaDB:M896_050720"/>
<dbReference type="InterPro" id="IPR042036">
    <property type="entry name" value="RRP8_N"/>
</dbReference>
<evidence type="ECO:0000256" key="8">
    <source>
        <dbReference type="RuleBase" id="RU365074"/>
    </source>
</evidence>